<keyword evidence="1" id="KW-0472">Membrane</keyword>
<proteinExistence type="predicted"/>
<organism evidence="2 3">
    <name type="scientific">Streptococcus cristatus ATCC 51100</name>
    <dbReference type="NCBI Taxonomy" id="889201"/>
    <lineage>
        <taxon>Bacteria</taxon>
        <taxon>Bacillati</taxon>
        <taxon>Bacillota</taxon>
        <taxon>Bacilli</taxon>
        <taxon>Lactobacillales</taxon>
        <taxon>Streptococcaceae</taxon>
        <taxon>Streptococcus</taxon>
    </lineage>
</organism>
<feature type="transmembrane region" description="Helical" evidence="1">
    <location>
        <begin position="20"/>
        <end position="42"/>
    </location>
</feature>
<dbReference type="Proteomes" id="UP000004274">
    <property type="component" value="Unassembled WGS sequence"/>
</dbReference>
<comment type="caution">
    <text evidence="2">The sequence shown here is derived from an EMBL/GenBank/DDBJ whole genome shotgun (WGS) entry which is preliminary data.</text>
</comment>
<feature type="transmembrane region" description="Helical" evidence="1">
    <location>
        <begin position="63"/>
        <end position="85"/>
    </location>
</feature>
<dbReference type="AlphaFoldDB" id="A0AAV3EGU0"/>
<feature type="transmembrane region" description="Helical" evidence="1">
    <location>
        <begin position="261"/>
        <end position="279"/>
    </location>
</feature>
<name>A0AAV3EGU0_STRCR</name>
<keyword evidence="1" id="KW-1133">Transmembrane helix</keyword>
<evidence type="ECO:0000313" key="2">
    <source>
        <dbReference type="EMBL" id="EGU68527.1"/>
    </source>
</evidence>
<protein>
    <submittedName>
        <fullName evidence="2">Membrane protein</fullName>
    </submittedName>
</protein>
<keyword evidence="1" id="KW-0812">Transmembrane</keyword>
<dbReference type="EMBL" id="AFUE01000005">
    <property type="protein sequence ID" value="EGU68527.1"/>
    <property type="molecule type" value="Genomic_DNA"/>
</dbReference>
<sequence length="313" mass="36422">MVLIYLFKNSDSNLKRVLDNTVNILLISLGVRSISWAVYTVFKVELFPSILREYGNLWYRNEYSIRVDGTPLIVIGLLISVFFYFKFRNLKYLYNSLFIILYIIFVNQTRILLLSILISIFVMFIYSRRTTRFVTFISLIIAISSFIFGGGIDYIRSYFNIDTGLMDMGLGFRYWELKYYLGLLNNNIWKTGVGVLTSNNINSYYILAGPGAVKMYLDDLGFIELFVQFGIVAFLMYGYIFYKIISLIVRMSSEKFMLERAFFIALLVNLIITSISLNIFGAQRSFSLAIILAIIFYYDYKLKHNIEDQVCDG</sequence>
<feature type="transmembrane region" description="Helical" evidence="1">
    <location>
        <begin position="225"/>
        <end position="249"/>
    </location>
</feature>
<reference evidence="2 3" key="1">
    <citation type="submission" date="2011-05" db="EMBL/GenBank/DDBJ databases">
        <authorList>
            <person name="Durkin A.S."/>
            <person name="McCorrison J."/>
            <person name="Torralba M."/>
            <person name="Gillis M."/>
            <person name="Methe B."/>
            <person name="Sutton G."/>
            <person name="Nelson K.E."/>
        </authorList>
    </citation>
    <scope>NUCLEOTIDE SEQUENCE [LARGE SCALE GENOMIC DNA]</scope>
    <source>
        <strain evidence="2 3">ATCC 51100</strain>
    </source>
</reference>
<gene>
    <name evidence="2" type="ORF">HMPREF9960_1081</name>
</gene>
<feature type="transmembrane region" description="Helical" evidence="1">
    <location>
        <begin position="133"/>
        <end position="152"/>
    </location>
</feature>
<accession>A0AAV3EGU0</accession>
<evidence type="ECO:0000256" key="1">
    <source>
        <dbReference type="SAM" id="Phobius"/>
    </source>
</evidence>
<evidence type="ECO:0000313" key="3">
    <source>
        <dbReference type="Proteomes" id="UP000004274"/>
    </source>
</evidence>
<feature type="transmembrane region" description="Helical" evidence="1">
    <location>
        <begin position="97"/>
        <end position="126"/>
    </location>
</feature>